<accession>A0A0S2DJ08</accession>
<reference evidence="3 5" key="2">
    <citation type="submission" date="2018-10" db="EMBL/GenBank/DDBJ databases">
        <title>The genome of Lysobacter enzymogenes OH11.</title>
        <authorList>
            <person name="Liu F."/>
            <person name="Zhao Y."/>
            <person name="Qian G."/>
            <person name="Chen Y."/>
            <person name="Xu H."/>
        </authorList>
    </citation>
    <scope>NUCLEOTIDE SEQUENCE [LARGE SCALE GENOMIC DNA]</scope>
    <source>
        <strain evidence="3 5">OH11</strain>
    </source>
</reference>
<evidence type="ECO:0000313" key="5">
    <source>
        <dbReference type="Proteomes" id="UP000275910"/>
    </source>
</evidence>
<protein>
    <recommendedName>
        <fullName evidence="6">Lipoprotein</fullName>
    </recommendedName>
</protein>
<name>A0A0S2DJ08_LYSEN</name>
<feature type="signal peptide" evidence="1">
    <location>
        <begin position="1"/>
        <end position="25"/>
    </location>
</feature>
<evidence type="ECO:0000256" key="1">
    <source>
        <dbReference type="SAM" id="SignalP"/>
    </source>
</evidence>
<evidence type="ECO:0000313" key="3">
    <source>
        <dbReference type="EMBL" id="ROU06803.1"/>
    </source>
</evidence>
<dbReference type="EMBL" id="RCTY01000029">
    <property type="protein sequence ID" value="ROU06803.1"/>
    <property type="molecule type" value="Genomic_DNA"/>
</dbReference>
<keyword evidence="1" id="KW-0732">Signal</keyword>
<evidence type="ECO:0000313" key="2">
    <source>
        <dbReference type="EMBL" id="ALN58615.1"/>
    </source>
</evidence>
<evidence type="ECO:0000313" key="4">
    <source>
        <dbReference type="Proteomes" id="UP000061569"/>
    </source>
</evidence>
<dbReference type="STRING" id="69.GLE_3269"/>
<evidence type="ECO:0008006" key="6">
    <source>
        <dbReference type="Google" id="ProtNLM"/>
    </source>
</evidence>
<dbReference type="AlphaFoldDB" id="A0A0S2DJ08"/>
<proteinExistence type="predicted"/>
<organism evidence="2 4">
    <name type="scientific">Lysobacter enzymogenes</name>
    <dbReference type="NCBI Taxonomy" id="69"/>
    <lineage>
        <taxon>Bacteria</taxon>
        <taxon>Pseudomonadati</taxon>
        <taxon>Pseudomonadota</taxon>
        <taxon>Gammaproteobacteria</taxon>
        <taxon>Lysobacterales</taxon>
        <taxon>Lysobacteraceae</taxon>
        <taxon>Lysobacter</taxon>
    </lineage>
</organism>
<sequence>MFKRNRIFAAAAFCFGLAFSFGAFAQQDCQACTDACYEQYEQCNSDGYPFCKQNLRACTKACGCQV</sequence>
<reference evidence="2 4" key="1">
    <citation type="submission" date="2015-11" db="EMBL/GenBank/DDBJ databases">
        <title>Genome sequences of Lysobacter enzymogenes strain C3 and Lysobacter antibioticus ATCC 29479.</title>
        <authorList>
            <person name="Kobayashi D.Y."/>
        </authorList>
    </citation>
    <scope>NUCLEOTIDE SEQUENCE [LARGE SCALE GENOMIC DNA]</scope>
    <source>
        <strain evidence="2 4">C3</strain>
    </source>
</reference>
<gene>
    <name evidence="3" type="ORF">D9T17_11860</name>
    <name evidence="2" type="ORF">GLE_3269</name>
</gene>
<dbReference type="Proteomes" id="UP000275910">
    <property type="component" value="Unassembled WGS sequence"/>
</dbReference>
<dbReference type="KEGG" id="lez:GLE_3269"/>
<dbReference type="RefSeq" id="WP_057948165.1">
    <property type="nucleotide sequence ID" value="NZ_CP067396.1"/>
</dbReference>
<feature type="chain" id="PRO_5006594827" description="Lipoprotein" evidence="1">
    <location>
        <begin position="26"/>
        <end position="66"/>
    </location>
</feature>
<dbReference type="Proteomes" id="UP000061569">
    <property type="component" value="Chromosome"/>
</dbReference>
<dbReference type="EMBL" id="CP013140">
    <property type="protein sequence ID" value="ALN58615.1"/>
    <property type="molecule type" value="Genomic_DNA"/>
</dbReference>
<dbReference type="OrthoDB" id="9928199at2"/>
<dbReference type="PATRIC" id="fig|69.6.peg.3222"/>